<dbReference type="PROSITE" id="PS51294">
    <property type="entry name" value="HTH_MYB"/>
    <property type="match status" value="1"/>
</dbReference>
<dbReference type="Pfam" id="PF00249">
    <property type="entry name" value="Myb_DNA-binding"/>
    <property type="match status" value="1"/>
</dbReference>
<dbReference type="GO" id="GO:0070461">
    <property type="term" value="C:SAGA-type complex"/>
    <property type="evidence" value="ECO:0007669"/>
    <property type="project" value="TreeGrafter"/>
</dbReference>
<dbReference type="Pfam" id="PF25299">
    <property type="entry name" value="ZZ_ADA2"/>
    <property type="match status" value="1"/>
</dbReference>
<dbReference type="Gene3D" id="1.10.10.60">
    <property type="entry name" value="Homeodomain-like"/>
    <property type="match status" value="1"/>
</dbReference>
<reference evidence="15 16" key="1">
    <citation type="submission" date="2020-08" db="EMBL/GenBank/DDBJ databases">
        <title>Aphidius gifuensis genome sequencing and assembly.</title>
        <authorList>
            <person name="Du Z."/>
        </authorList>
    </citation>
    <scope>NUCLEOTIDE SEQUENCE [LARGE SCALE GENOMIC DNA]</scope>
    <source>
        <strain evidence="15">YNYX2018</strain>
        <tissue evidence="15">Adults</tissue>
    </source>
</reference>
<dbReference type="Gene3D" id="1.10.10.10">
    <property type="entry name" value="Winged helix-like DNA-binding domain superfamily/Winged helix DNA-binding domain"/>
    <property type="match status" value="1"/>
</dbReference>
<dbReference type="CDD" id="cd02335">
    <property type="entry name" value="ZZ_ADA2"/>
    <property type="match status" value="1"/>
</dbReference>
<dbReference type="InterPro" id="IPR055141">
    <property type="entry name" value="TADA2A_B-like_dom"/>
</dbReference>
<feature type="region of interest" description="Disordered" evidence="10">
    <location>
        <begin position="315"/>
        <end position="347"/>
    </location>
</feature>
<evidence type="ECO:0000313" key="15">
    <source>
        <dbReference type="EMBL" id="KAF7991585.1"/>
    </source>
</evidence>
<dbReference type="GO" id="GO:0003682">
    <property type="term" value="F:chromatin binding"/>
    <property type="evidence" value="ECO:0007669"/>
    <property type="project" value="TreeGrafter"/>
</dbReference>
<accession>A0A834XTD4</accession>
<evidence type="ECO:0000256" key="8">
    <source>
        <dbReference type="PIRNR" id="PIRNR025024"/>
    </source>
</evidence>
<dbReference type="Pfam" id="PF03392">
    <property type="entry name" value="OS-D"/>
    <property type="match status" value="1"/>
</dbReference>
<evidence type="ECO:0000256" key="3">
    <source>
        <dbReference type="ARBA" id="ARBA00022771"/>
    </source>
</evidence>
<evidence type="ECO:0000313" key="16">
    <source>
        <dbReference type="Proteomes" id="UP000639338"/>
    </source>
</evidence>
<organism evidence="15 16">
    <name type="scientific">Aphidius gifuensis</name>
    <name type="common">Parasitoid wasp</name>
    <dbReference type="NCBI Taxonomy" id="684658"/>
    <lineage>
        <taxon>Eukaryota</taxon>
        <taxon>Metazoa</taxon>
        <taxon>Ecdysozoa</taxon>
        <taxon>Arthropoda</taxon>
        <taxon>Hexapoda</taxon>
        <taxon>Insecta</taxon>
        <taxon>Pterygota</taxon>
        <taxon>Neoptera</taxon>
        <taxon>Endopterygota</taxon>
        <taxon>Hymenoptera</taxon>
        <taxon>Apocrita</taxon>
        <taxon>Ichneumonoidea</taxon>
        <taxon>Braconidae</taxon>
        <taxon>Aphidiinae</taxon>
        <taxon>Aphidius</taxon>
    </lineage>
</organism>
<dbReference type="AlphaFoldDB" id="A0A834XTD4"/>
<evidence type="ECO:0000256" key="4">
    <source>
        <dbReference type="ARBA" id="ARBA00022833"/>
    </source>
</evidence>
<keyword evidence="3 9" id="KW-0863">Zinc-finger</keyword>
<dbReference type="GO" id="GO:0006357">
    <property type="term" value="P:regulation of transcription by RNA polymerase II"/>
    <property type="evidence" value="ECO:0007669"/>
    <property type="project" value="InterPro"/>
</dbReference>
<dbReference type="Gene3D" id="1.10.2080.10">
    <property type="entry name" value="Insect odorant-binding protein A10/Ejaculatory bulb-specific protein 3"/>
    <property type="match status" value="1"/>
</dbReference>
<dbReference type="OrthoDB" id="270417at2759"/>
<name>A0A834XTD4_APHGI</name>
<evidence type="ECO:0000256" key="7">
    <source>
        <dbReference type="ARBA" id="ARBA00023242"/>
    </source>
</evidence>
<dbReference type="InterPro" id="IPR001005">
    <property type="entry name" value="SANT/Myb"/>
</dbReference>
<dbReference type="PANTHER" id="PTHR12374:SF63">
    <property type="entry name" value="TRANSCRIPTIONAL ADAPTER 2-BETA"/>
    <property type="match status" value="1"/>
</dbReference>
<dbReference type="PROSITE" id="PS01357">
    <property type="entry name" value="ZF_ZZ_1"/>
    <property type="match status" value="1"/>
</dbReference>
<comment type="subcellular location">
    <subcellularLocation>
        <location evidence="1 8">Nucleus</location>
    </subcellularLocation>
</comment>
<dbReference type="GO" id="GO:0008270">
    <property type="term" value="F:zinc ion binding"/>
    <property type="evidence" value="ECO:0007669"/>
    <property type="project" value="UniProtKB-KW"/>
</dbReference>
<evidence type="ECO:0000259" key="12">
    <source>
        <dbReference type="PROSITE" id="PS50135"/>
    </source>
</evidence>
<feature type="domain" description="ZZ-type" evidence="12">
    <location>
        <begin position="5"/>
        <end position="60"/>
    </location>
</feature>
<dbReference type="InterPro" id="IPR000433">
    <property type="entry name" value="Znf_ZZ"/>
</dbReference>
<dbReference type="InterPro" id="IPR016827">
    <property type="entry name" value="Ada2/TADA2"/>
</dbReference>
<dbReference type="PROSITE" id="PS50090">
    <property type="entry name" value="MYB_LIKE"/>
    <property type="match status" value="1"/>
</dbReference>
<feature type="compositionally biased region" description="Basic and acidic residues" evidence="10">
    <location>
        <begin position="320"/>
        <end position="329"/>
    </location>
</feature>
<dbReference type="SMART" id="SM00291">
    <property type="entry name" value="ZnF_ZZ"/>
    <property type="match status" value="1"/>
</dbReference>
<dbReference type="GO" id="GO:0005634">
    <property type="term" value="C:nucleus"/>
    <property type="evidence" value="ECO:0007669"/>
    <property type="project" value="UniProtKB-SubCell"/>
</dbReference>
<evidence type="ECO:0000256" key="6">
    <source>
        <dbReference type="ARBA" id="ARBA00023163"/>
    </source>
</evidence>
<dbReference type="Pfam" id="PF22941">
    <property type="entry name" value="TADA2A-like_3rd"/>
    <property type="match status" value="1"/>
</dbReference>
<feature type="region of interest" description="Disordered" evidence="10">
    <location>
        <begin position="123"/>
        <end position="148"/>
    </location>
</feature>
<dbReference type="EMBL" id="JACMRX010000004">
    <property type="protein sequence ID" value="KAF7991585.1"/>
    <property type="molecule type" value="Genomic_DNA"/>
</dbReference>
<dbReference type="InterPro" id="IPR036682">
    <property type="entry name" value="OS_D_A10/PebIII_sf"/>
</dbReference>
<dbReference type="PROSITE" id="PS50135">
    <property type="entry name" value="ZF_ZZ_2"/>
    <property type="match status" value="1"/>
</dbReference>
<feature type="domain" description="SANT" evidence="13">
    <location>
        <begin position="64"/>
        <end position="116"/>
    </location>
</feature>
<keyword evidence="2" id="KW-0479">Metal-binding</keyword>
<dbReference type="SMART" id="SM00717">
    <property type="entry name" value="SANT"/>
    <property type="match status" value="1"/>
</dbReference>
<evidence type="ECO:0000256" key="5">
    <source>
        <dbReference type="ARBA" id="ARBA00023015"/>
    </source>
</evidence>
<comment type="caution">
    <text evidence="15">The sequence shown here is derived from an EMBL/GenBank/DDBJ whole genome shotgun (WGS) entry which is preliminary data.</text>
</comment>
<evidence type="ECO:0000259" key="14">
    <source>
        <dbReference type="PROSITE" id="PS51294"/>
    </source>
</evidence>
<dbReference type="InterPro" id="IPR041983">
    <property type="entry name" value="ADA2-like_ZZ"/>
</dbReference>
<dbReference type="Gene3D" id="3.30.60.90">
    <property type="match status" value="1"/>
</dbReference>
<evidence type="ECO:0000259" key="13">
    <source>
        <dbReference type="PROSITE" id="PS51293"/>
    </source>
</evidence>
<protein>
    <recommendedName>
        <fullName evidence="8">Transcriptional adapter</fullName>
    </recommendedName>
</protein>
<evidence type="ECO:0000256" key="10">
    <source>
        <dbReference type="SAM" id="MobiDB-lite"/>
    </source>
</evidence>
<dbReference type="FunFam" id="3.30.60.90:FF:000008">
    <property type="entry name" value="Transcriptional adapter 2"/>
    <property type="match status" value="1"/>
</dbReference>
<evidence type="ECO:0000256" key="2">
    <source>
        <dbReference type="ARBA" id="ARBA00022723"/>
    </source>
</evidence>
<dbReference type="InterPro" id="IPR005055">
    <property type="entry name" value="A10/PebIII"/>
</dbReference>
<feature type="domain" description="HTH myb-type" evidence="14">
    <location>
        <begin position="66"/>
        <end position="106"/>
    </location>
</feature>
<feature type="domain" description="Myb-like" evidence="11">
    <location>
        <begin position="66"/>
        <end position="112"/>
    </location>
</feature>
<dbReference type="InterPro" id="IPR036388">
    <property type="entry name" value="WH-like_DNA-bd_sf"/>
</dbReference>
<dbReference type="Proteomes" id="UP000639338">
    <property type="component" value="Unassembled WGS sequence"/>
</dbReference>
<dbReference type="PANTHER" id="PTHR12374">
    <property type="entry name" value="TRANSCRIPTIONAL ADAPTOR 2 ADA2 -RELATED"/>
    <property type="match status" value="1"/>
</dbReference>
<keyword evidence="16" id="KW-1185">Reference proteome</keyword>
<dbReference type="SUPFAM" id="SSF100910">
    <property type="entry name" value="Chemosensory protein Csp2"/>
    <property type="match status" value="1"/>
</dbReference>
<dbReference type="InterPro" id="IPR009057">
    <property type="entry name" value="Homeodomain-like_sf"/>
</dbReference>
<dbReference type="GO" id="GO:0003713">
    <property type="term" value="F:transcription coactivator activity"/>
    <property type="evidence" value="ECO:0007669"/>
    <property type="project" value="InterPro"/>
</dbReference>
<keyword evidence="7 8" id="KW-0539">Nucleus</keyword>
<gene>
    <name evidence="15" type="ORF">HCN44_008956</name>
</gene>
<keyword evidence="6 8" id="KW-0804">Transcription</keyword>
<dbReference type="InterPro" id="IPR043145">
    <property type="entry name" value="Znf_ZZ_sf"/>
</dbReference>
<evidence type="ECO:0000259" key="11">
    <source>
        <dbReference type="PROSITE" id="PS50090"/>
    </source>
</evidence>
<dbReference type="InterPro" id="IPR017884">
    <property type="entry name" value="SANT_dom"/>
</dbReference>
<feature type="compositionally biased region" description="Polar residues" evidence="10">
    <location>
        <begin position="330"/>
        <end position="341"/>
    </location>
</feature>
<proteinExistence type="predicted"/>
<keyword evidence="4" id="KW-0862">Zinc</keyword>
<dbReference type="PIRSF" id="PIRSF025024">
    <property type="entry name" value="Transcriptional_adaptor_2"/>
    <property type="match status" value="1"/>
</dbReference>
<dbReference type="PROSITE" id="PS51293">
    <property type="entry name" value="SANT"/>
    <property type="match status" value="1"/>
</dbReference>
<dbReference type="InterPro" id="IPR017930">
    <property type="entry name" value="Myb_dom"/>
</dbReference>
<dbReference type="GO" id="GO:0006338">
    <property type="term" value="P:chromatin remodeling"/>
    <property type="evidence" value="ECO:0007669"/>
    <property type="project" value="TreeGrafter"/>
</dbReference>
<sequence length="552" mass="64122">MADLYAKYNCTYCQEDITGLRVKCFECQDFDLCLQCFSAGGEIGQHKNNHKYQFMDSGTISIFTGRGNWTAREHLRLLDAIEQFGFGNWEDISKHIETKTSEEAKEEYIARYLDGNIGKHTWPPTDSYKPNLNDQTHSDHGPLSPDFTSRLSPLDITPEEAAQLGYMPQRDDFERDYNHEAESLVSSLFLNPAEDDDLDIALKLAHVDMYTNNLRERARRKRVVRDYQLVSQFFSSTRKERGFKKKQSKEEKDFRERMRVFAQFYTAQEYEQFLLNLERERELRLRLSELHRYRENGVTRHEECAHYEQIVMQNQGSNDSTDHWSDKKSGSSGPSTPTLRQVSKKKDEEKNYSFIDRKYMLKQELGIANHNRMTTQVNQSVELDSNLLLSNYQSINSSLSQKSSSSSTKSAIISSGMEKKRDIEMEAAAHLLTKQEKSLCLQLDLKPSQYLAQKTLLLQEYLSGNRKSNIVPQSEPENKILHYLVTNVRLPDALETGCSKCNEKQKAGAKKMIEHLIKNDRDKWDKLMEKYDPESKYRTKFEDELKTLSVSA</sequence>
<evidence type="ECO:0000256" key="9">
    <source>
        <dbReference type="PROSITE-ProRule" id="PRU00228"/>
    </source>
</evidence>
<dbReference type="CDD" id="cd00167">
    <property type="entry name" value="SANT"/>
    <property type="match status" value="1"/>
</dbReference>
<dbReference type="SUPFAM" id="SSF57850">
    <property type="entry name" value="RING/U-box"/>
    <property type="match status" value="1"/>
</dbReference>
<keyword evidence="5 8" id="KW-0805">Transcription regulation</keyword>
<evidence type="ECO:0000256" key="1">
    <source>
        <dbReference type="ARBA" id="ARBA00004123"/>
    </source>
</evidence>
<dbReference type="SUPFAM" id="SSF46689">
    <property type="entry name" value="Homeodomain-like"/>
    <property type="match status" value="2"/>
</dbReference>